<evidence type="ECO:0000256" key="6">
    <source>
        <dbReference type="ARBA" id="ARBA00022801"/>
    </source>
</evidence>
<evidence type="ECO:0000256" key="9">
    <source>
        <dbReference type="ARBA" id="ARBA00023118"/>
    </source>
</evidence>
<keyword evidence="3" id="KW-0540">Nuclease</keyword>
<dbReference type="InterPro" id="IPR027417">
    <property type="entry name" value="P-loop_NTPase"/>
</dbReference>
<name>A0A087D3U5_BIFRU</name>
<dbReference type="GO" id="GO:0003723">
    <property type="term" value="F:RNA binding"/>
    <property type="evidence" value="ECO:0007669"/>
    <property type="project" value="TreeGrafter"/>
</dbReference>
<accession>A0A087D3U5</accession>
<feature type="domain" description="Helicase ATP-binding" evidence="10">
    <location>
        <begin position="327"/>
        <end position="550"/>
    </location>
</feature>
<keyword evidence="13" id="KW-1185">Reference proteome</keyword>
<evidence type="ECO:0000259" key="11">
    <source>
        <dbReference type="PROSITE" id="PS51643"/>
    </source>
</evidence>
<keyword evidence="9" id="KW-0051">Antiviral defense</keyword>
<dbReference type="GO" id="GO:0004518">
    <property type="term" value="F:nuclease activity"/>
    <property type="evidence" value="ECO:0007669"/>
    <property type="project" value="UniProtKB-KW"/>
</dbReference>
<dbReference type="GO" id="GO:0051607">
    <property type="term" value="P:defense response to virus"/>
    <property type="evidence" value="ECO:0007669"/>
    <property type="project" value="UniProtKB-KW"/>
</dbReference>
<evidence type="ECO:0000256" key="5">
    <source>
        <dbReference type="ARBA" id="ARBA00022741"/>
    </source>
</evidence>
<keyword evidence="7" id="KW-0347">Helicase</keyword>
<dbReference type="Pfam" id="PF22590">
    <property type="entry name" value="Cas3-like_C_2"/>
    <property type="match status" value="1"/>
</dbReference>
<dbReference type="SUPFAM" id="SSF52540">
    <property type="entry name" value="P-loop containing nucleoside triphosphate hydrolases"/>
    <property type="match status" value="1"/>
</dbReference>
<evidence type="ECO:0000259" key="10">
    <source>
        <dbReference type="PROSITE" id="PS51192"/>
    </source>
</evidence>
<dbReference type="InterPro" id="IPR006474">
    <property type="entry name" value="Helicase_Cas3_CRISPR-ass_core"/>
</dbReference>
<dbReference type="InterPro" id="IPR050547">
    <property type="entry name" value="DEAD_box_RNA_helicases"/>
</dbReference>
<evidence type="ECO:0000256" key="3">
    <source>
        <dbReference type="ARBA" id="ARBA00022722"/>
    </source>
</evidence>
<dbReference type="PROSITE" id="PS51643">
    <property type="entry name" value="HD_CAS3"/>
    <property type="match status" value="1"/>
</dbReference>
<comment type="caution">
    <text evidence="12">The sequence shown here is derived from an EMBL/GenBank/DDBJ whole genome shotgun (WGS) entry which is preliminary data.</text>
</comment>
<evidence type="ECO:0000313" key="13">
    <source>
        <dbReference type="Proteomes" id="UP000029078"/>
    </source>
</evidence>
<comment type="similarity">
    <text evidence="2">In the central section; belongs to the CRISPR-associated helicase Cas3 family.</text>
</comment>
<dbReference type="CDD" id="cd09641">
    <property type="entry name" value="Cas3''_I"/>
    <property type="match status" value="1"/>
</dbReference>
<evidence type="ECO:0000313" key="12">
    <source>
        <dbReference type="EMBL" id="KFI90195.1"/>
    </source>
</evidence>
<dbReference type="Pfam" id="PF18395">
    <property type="entry name" value="Cas3_C"/>
    <property type="match status" value="1"/>
</dbReference>
<dbReference type="GO" id="GO:0005524">
    <property type="term" value="F:ATP binding"/>
    <property type="evidence" value="ECO:0007669"/>
    <property type="project" value="UniProtKB-KW"/>
</dbReference>
<sequence>MFNDGLKLSTQAKAIWGKTNRADDTEWLPLYVHMVDSAAMATKIWDTWVPQGTKDVIIRDLSGDEKLAKKLAVFLAGVHDIGKATPVFQSKPITFGAEAESFAWKAERAGLPMIAGLRDHNRPTHPIAGEAILEGYLIRVHGWDRKTTRQYACVVGGHHGTPPDKSKLEDTRLEKKRSGLDAVEWVATQDELIDFVADIAGMRQSEWASLSDARFSAQSAVLITGLVIMADWIASNSDDAMFPLVRTESWTDDDETSSLLDDRENDDIQSWTGLRNRASRAWSYVQLPHAWVPEDVPPSCQELFSTRFRLPEGAKVRPVQEEAIRIASKTNQPGLMVIEAPMGEGKTEAALAAAEILAQRTGRGGVCVALPTMATTDAMFTRVHHWLEALPSCDFTNEKTVWLAHGKAQLNNDFRNIIASSHRRFSSVDQDEDGRRSSGKQIDVPPETVVSDWLWGRKKGALANFLVCTVDQVLMGALQMKHVVLRQLAMANKVVIIDECHAYDAYMQEYLKMALEWLGGYRTPVILLSATLPERQRTEMVEAYLKGWGETESKSGNAAGGGSILEMLRAGNSRVERNGTNHASMGQKERHIISDAYPLLTYTEDREVRHADVKPSGRSMVVRCGIIDDDDETLLNLADTLLVDGGCIGVICDTVGRAQQTFELLSERYGNDLVRLTHSRFMDIDRMSNERELRELLGPESTVGNGKRPERLIVVGTQVLEQSLDIDFDALITDIAPVDLIMQRLGRVHRHRRGDDECDRPRSLRMATCYIRGVEAWAAEGPRFAKGVDVVYDAAALMESLSVLELSDAGASCTQQLPQDIAHTVRSAYGDNHRALIPPAWLARYDDACERRDMKRKEKKEKAGTYLLQSVKSMNQNRSLVNWFSPQVDENDEDKGQRAVRDTQDTVEVMLLHKCDDEVHLMPWVGDERVGVANGAVIPTNVIPDDAVAKIAAQCSVRLPMGLCLPDKIDSLIAALEDGCVSEAACWQESPWLAGKLALFLHEEENGFVSSELCGHVVAYSREAGLTYHKKEDN</sequence>
<evidence type="ECO:0000256" key="4">
    <source>
        <dbReference type="ARBA" id="ARBA00022723"/>
    </source>
</evidence>
<dbReference type="PROSITE" id="PS51192">
    <property type="entry name" value="HELICASE_ATP_BIND_1"/>
    <property type="match status" value="1"/>
</dbReference>
<dbReference type="PANTHER" id="PTHR47963:SF9">
    <property type="entry name" value="CRISPR-ASSOCIATED ENDONUCLEASE_HELICASE CAS3"/>
    <property type="match status" value="1"/>
</dbReference>
<dbReference type="CDD" id="cd17930">
    <property type="entry name" value="DEXHc_cas3"/>
    <property type="match status" value="1"/>
</dbReference>
<dbReference type="InterPro" id="IPR041372">
    <property type="entry name" value="Cas3_C"/>
</dbReference>
<reference evidence="12 13" key="1">
    <citation type="submission" date="2014-03" db="EMBL/GenBank/DDBJ databases">
        <title>Genomics of Bifidobacteria.</title>
        <authorList>
            <person name="Ventura M."/>
            <person name="Milani C."/>
            <person name="Lugli G.A."/>
        </authorList>
    </citation>
    <scope>NUCLEOTIDE SEQUENCE [LARGE SCALE GENOMIC DNA]</scope>
    <source>
        <strain evidence="12 13">LMG 21811</strain>
    </source>
</reference>
<evidence type="ECO:0000256" key="1">
    <source>
        <dbReference type="ARBA" id="ARBA00006847"/>
    </source>
</evidence>
<evidence type="ECO:0000256" key="8">
    <source>
        <dbReference type="ARBA" id="ARBA00022840"/>
    </source>
</evidence>
<dbReference type="eggNOG" id="COG1203">
    <property type="taxonomic scope" value="Bacteria"/>
</dbReference>
<dbReference type="InterPro" id="IPR054712">
    <property type="entry name" value="Cas3-like_dom"/>
</dbReference>
<dbReference type="Proteomes" id="UP000029078">
    <property type="component" value="Unassembled WGS sequence"/>
</dbReference>
<evidence type="ECO:0000256" key="7">
    <source>
        <dbReference type="ARBA" id="ARBA00022806"/>
    </source>
</evidence>
<dbReference type="GO" id="GO:0016787">
    <property type="term" value="F:hydrolase activity"/>
    <property type="evidence" value="ECO:0007669"/>
    <property type="project" value="UniProtKB-KW"/>
</dbReference>
<proteinExistence type="inferred from homology"/>
<gene>
    <name evidence="12" type="ORF">BRUM_1533</name>
</gene>
<dbReference type="Pfam" id="PF18019">
    <property type="entry name" value="Cas3_HD"/>
    <property type="match status" value="1"/>
</dbReference>
<dbReference type="InterPro" id="IPR006483">
    <property type="entry name" value="CRISPR-assoc_Cas3_HD"/>
</dbReference>
<dbReference type="NCBIfam" id="TIGR01596">
    <property type="entry name" value="cas3_HD"/>
    <property type="match status" value="1"/>
</dbReference>
<feature type="domain" description="HD Cas3-type" evidence="11">
    <location>
        <begin position="23"/>
        <end position="233"/>
    </location>
</feature>
<dbReference type="STRING" id="78346.BRUM_1533"/>
<dbReference type="PANTHER" id="PTHR47963">
    <property type="entry name" value="DEAD-BOX ATP-DEPENDENT RNA HELICASE 47, MITOCHONDRIAL"/>
    <property type="match status" value="1"/>
</dbReference>
<keyword evidence="5" id="KW-0547">Nucleotide-binding</keyword>
<dbReference type="Gene3D" id="3.40.50.300">
    <property type="entry name" value="P-loop containing nucleotide triphosphate hydrolases"/>
    <property type="match status" value="2"/>
</dbReference>
<dbReference type="RefSeq" id="WP_026646751.1">
    <property type="nucleotide sequence ID" value="NZ_JGZL01000004.1"/>
</dbReference>
<dbReference type="InterPro" id="IPR014001">
    <property type="entry name" value="Helicase_ATP-bd"/>
</dbReference>
<dbReference type="InterPro" id="IPR038257">
    <property type="entry name" value="CRISPR-assoc_Cas3_HD_sf"/>
</dbReference>
<keyword evidence="4" id="KW-0479">Metal-binding</keyword>
<dbReference type="GO" id="GO:0003724">
    <property type="term" value="F:RNA helicase activity"/>
    <property type="evidence" value="ECO:0007669"/>
    <property type="project" value="TreeGrafter"/>
</dbReference>
<dbReference type="NCBIfam" id="TIGR01587">
    <property type="entry name" value="cas3_core"/>
    <property type="match status" value="1"/>
</dbReference>
<evidence type="ECO:0000256" key="2">
    <source>
        <dbReference type="ARBA" id="ARBA00009046"/>
    </source>
</evidence>
<keyword evidence="8" id="KW-0067">ATP-binding</keyword>
<dbReference type="AlphaFoldDB" id="A0A087D3U5"/>
<dbReference type="SMART" id="SM00487">
    <property type="entry name" value="DEXDc"/>
    <property type="match status" value="1"/>
</dbReference>
<keyword evidence="6" id="KW-0378">Hydrolase</keyword>
<dbReference type="Gene3D" id="1.10.3210.30">
    <property type="match status" value="1"/>
</dbReference>
<dbReference type="GO" id="GO:0046872">
    <property type="term" value="F:metal ion binding"/>
    <property type="evidence" value="ECO:0007669"/>
    <property type="project" value="UniProtKB-KW"/>
</dbReference>
<dbReference type="EMBL" id="JGZL01000004">
    <property type="protein sequence ID" value="KFI90195.1"/>
    <property type="molecule type" value="Genomic_DNA"/>
</dbReference>
<comment type="similarity">
    <text evidence="1">In the N-terminal section; belongs to the CRISPR-associated nuclease Cas3-HD family.</text>
</comment>
<protein>
    <submittedName>
        <fullName evidence="12">CRISPR-associated helicase Cas3</fullName>
    </submittedName>
</protein>
<organism evidence="12 13">
    <name type="scientific">Bifidobacterium ruminantium</name>
    <dbReference type="NCBI Taxonomy" id="78346"/>
    <lineage>
        <taxon>Bacteria</taxon>
        <taxon>Bacillati</taxon>
        <taxon>Actinomycetota</taxon>
        <taxon>Actinomycetes</taxon>
        <taxon>Bifidobacteriales</taxon>
        <taxon>Bifidobacteriaceae</taxon>
        <taxon>Bifidobacterium</taxon>
    </lineage>
</organism>